<dbReference type="AlphaFoldDB" id="A0AAV2AV73"/>
<keyword evidence="1" id="KW-0812">Transmembrane</keyword>
<evidence type="ECO:0008006" key="4">
    <source>
        <dbReference type="Google" id="ProtNLM"/>
    </source>
</evidence>
<keyword evidence="1" id="KW-0472">Membrane</keyword>
<organism evidence="2 3">
    <name type="scientific">Larinioides sclopetarius</name>
    <dbReference type="NCBI Taxonomy" id="280406"/>
    <lineage>
        <taxon>Eukaryota</taxon>
        <taxon>Metazoa</taxon>
        <taxon>Ecdysozoa</taxon>
        <taxon>Arthropoda</taxon>
        <taxon>Chelicerata</taxon>
        <taxon>Arachnida</taxon>
        <taxon>Araneae</taxon>
        <taxon>Araneomorphae</taxon>
        <taxon>Entelegynae</taxon>
        <taxon>Araneoidea</taxon>
        <taxon>Araneidae</taxon>
        <taxon>Larinioides</taxon>
    </lineage>
</organism>
<comment type="caution">
    <text evidence="2">The sequence shown here is derived from an EMBL/GenBank/DDBJ whole genome shotgun (WGS) entry which is preliminary data.</text>
</comment>
<evidence type="ECO:0000313" key="3">
    <source>
        <dbReference type="Proteomes" id="UP001497382"/>
    </source>
</evidence>
<protein>
    <recommendedName>
        <fullName evidence="4">Cytochrome P450</fullName>
    </recommendedName>
</protein>
<dbReference type="Proteomes" id="UP001497382">
    <property type="component" value="Unassembled WGS sequence"/>
</dbReference>
<keyword evidence="1" id="KW-1133">Transmembrane helix</keyword>
<keyword evidence="3" id="KW-1185">Reference proteome</keyword>
<reference evidence="2 3" key="1">
    <citation type="submission" date="2024-04" db="EMBL/GenBank/DDBJ databases">
        <authorList>
            <person name="Rising A."/>
            <person name="Reimegard J."/>
            <person name="Sonavane S."/>
            <person name="Akerstrom W."/>
            <person name="Nylinder S."/>
            <person name="Hedman E."/>
            <person name="Kallberg Y."/>
        </authorList>
    </citation>
    <scope>NUCLEOTIDE SEQUENCE [LARGE SCALE GENOMIC DNA]</scope>
</reference>
<name>A0AAV2AV73_9ARAC</name>
<evidence type="ECO:0000313" key="2">
    <source>
        <dbReference type="EMBL" id="CAL1286909.1"/>
    </source>
</evidence>
<feature type="transmembrane region" description="Helical" evidence="1">
    <location>
        <begin position="6"/>
        <end position="29"/>
    </location>
</feature>
<evidence type="ECO:0000256" key="1">
    <source>
        <dbReference type="SAM" id="Phobius"/>
    </source>
</evidence>
<gene>
    <name evidence="2" type="ORF">LARSCL_LOCUS14510</name>
</gene>
<proteinExistence type="predicted"/>
<accession>A0AAV2AV73</accession>
<dbReference type="EMBL" id="CAXIEN010000210">
    <property type="protein sequence ID" value="CAL1286909.1"/>
    <property type="molecule type" value="Genomic_DNA"/>
</dbReference>
<sequence>MPSTEILYGGGLATLLIGIISALLYWNFVKTYDFWKKRKVPFVRPTPFVGSAIDYVIKSIQETELQRYRKLGRIYGKEQVYMSDRNMCKYQASVISCVCFDDFQLLLAVPLTIDSRV</sequence>